<keyword evidence="1" id="KW-0472">Membrane</keyword>
<feature type="domain" description="VanZ-like" evidence="2">
    <location>
        <begin position="46"/>
        <end position="184"/>
    </location>
</feature>
<accession>A0A9W5LIP0</accession>
<dbReference type="InterPro" id="IPR006976">
    <property type="entry name" value="VanZ-like"/>
</dbReference>
<proteinExistence type="predicted"/>
<keyword evidence="4" id="KW-1185">Reference proteome</keyword>
<feature type="transmembrane region" description="Helical" evidence="1">
    <location>
        <begin position="40"/>
        <end position="62"/>
    </location>
</feature>
<gene>
    <name evidence="3" type="ORF">BSI_17800</name>
</gene>
<feature type="transmembrane region" description="Helical" evidence="1">
    <location>
        <begin position="133"/>
        <end position="155"/>
    </location>
</feature>
<dbReference type="InterPro" id="IPR053150">
    <property type="entry name" value="Teicoplanin_resist-assoc"/>
</dbReference>
<sequence length="204" mass="24243">MLDSAFLLPYLMVLYFCFIFYRLIRRVLYKKSRLSIHKHIVIFCLLVYFFNLISVTLFPMPIDADLIKDMKYDSYIPFVSGNNFIPFYFFVDVYHEGLQYYVIRSIGGNLILLLPVGLLFPLLFKKLNNVKRILLTGFFISLFIELAQLSISVYIRSVYRSFDVDDLFLNTLGTVIGYWLFFILSMFYKRVTYRFKSNTSINIE</sequence>
<feature type="transmembrane region" description="Helical" evidence="1">
    <location>
        <begin position="101"/>
        <end position="124"/>
    </location>
</feature>
<protein>
    <submittedName>
        <fullName evidence="3">VirB8 protein</fullName>
    </submittedName>
</protein>
<evidence type="ECO:0000259" key="2">
    <source>
        <dbReference type="Pfam" id="PF04892"/>
    </source>
</evidence>
<reference evidence="3 4" key="1">
    <citation type="journal article" date="2014" name="Syst. Appl. Microbiol.">
        <title>Genomic insights into the taxonomic status of the three subspecies of Bacillus subtilis.</title>
        <authorList>
            <person name="Yi H."/>
            <person name="Chun J."/>
            <person name="Cha C.J."/>
        </authorList>
    </citation>
    <scope>NUCLEOTIDE SEQUENCE [LARGE SCALE GENOMIC DNA]</scope>
    <source>
        <strain evidence="3 4">KCTC 13429</strain>
    </source>
</reference>
<evidence type="ECO:0000313" key="3">
    <source>
        <dbReference type="EMBL" id="ELS61409.1"/>
    </source>
</evidence>
<evidence type="ECO:0000313" key="4">
    <source>
        <dbReference type="Proteomes" id="UP000011182"/>
    </source>
</evidence>
<comment type="caution">
    <text evidence="3">The sequence shown here is derived from an EMBL/GenBank/DDBJ whole genome shotgun (WGS) entry which is preliminary data.</text>
</comment>
<feature type="transmembrane region" description="Helical" evidence="1">
    <location>
        <begin position="167"/>
        <end position="188"/>
    </location>
</feature>
<keyword evidence="1" id="KW-0812">Transmembrane</keyword>
<evidence type="ECO:0000256" key="1">
    <source>
        <dbReference type="SAM" id="Phobius"/>
    </source>
</evidence>
<dbReference type="Pfam" id="PF04892">
    <property type="entry name" value="VanZ"/>
    <property type="match status" value="1"/>
</dbReference>
<name>A0A9W5LIP0_9BACI</name>
<keyword evidence="1" id="KW-1133">Transmembrane helix</keyword>
<dbReference type="EMBL" id="AMXN01000003">
    <property type="protein sequence ID" value="ELS61409.1"/>
    <property type="molecule type" value="Genomic_DNA"/>
</dbReference>
<organism evidence="3 4">
    <name type="scientific">Bacillus inaquosorum KCTC 13429</name>
    <dbReference type="NCBI Taxonomy" id="1236548"/>
    <lineage>
        <taxon>Bacteria</taxon>
        <taxon>Bacillati</taxon>
        <taxon>Bacillota</taxon>
        <taxon>Bacilli</taxon>
        <taxon>Bacillales</taxon>
        <taxon>Bacillaceae</taxon>
        <taxon>Bacillus</taxon>
    </lineage>
</organism>
<dbReference type="PANTHER" id="PTHR36834:SF1">
    <property type="entry name" value="INTEGRAL MEMBRANE PROTEIN"/>
    <property type="match status" value="1"/>
</dbReference>
<dbReference type="Proteomes" id="UP000011182">
    <property type="component" value="Unassembled WGS sequence"/>
</dbReference>
<feature type="transmembrane region" description="Helical" evidence="1">
    <location>
        <begin position="6"/>
        <end position="24"/>
    </location>
</feature>
<dbReference type="PANTHER" id="PTHR36834">
    <property type="entry name" value="MEMBRANE PROTEIN-RELATED"/>
    <property type="match status" value="1"/>
</dbReference>
<dbReference type="AlphaFoldDB" id="A0A9W5LIP0"/>